<feature type="transmembrane region" description="Helical" evidence="1">
    <location>
        <begin position="112"/>
        <end position="132"/>
    </location>
</feature>
<dbReference type="AlphaFoldDB" id="X6MW68"/>
<evidence type="ECO:0000256" key="1">
    <source>
        <dbReference type="SAM" id="Phobius"/>
    </source>
</evidence>
<accession>X6MW68</accession>
<name>X6MW68_RETFI</name>
<comment type="caution">
    <text evidence="2">The sequence shown here is derived from an EMBL/GenBank/DDBJ whole genome shotgun (WGS) entry which is preliminary data.</text>
</comment>
<proteinExistence type="predicted"/>
<feature type="transmembrane region" description="Helical" evidence="1">
    <location>
        <begin position="64"/>
        <end position="92"/>
    </location>
</feature>
<keyword evidence="1" id="KW-1133">Transmembrane helix</keyword>
<gene>
    <name evidence="2" type="ORF">RFI_19599</name>
</gene>
<protein>
    <submittedName>
        <fullName evidence="2">Uncharacterized protein</fullName>
    </submittedName>
</protein>
<evidence type="ECO:0000313" key="2">
    <source>
        <dbReference type="EMBL" id="ETO17717.1"/>
    </source>
</evidence>
<feature type="non-terminal residue" evidence="2">
    <location>
        <position position="226"/>
    </location>
</feature>
<sequence length="226" mass="25134">MSPSWCSYSEEDKAHGISPEAICGCAWGMIFVLWFIALPVTVYNTYRFYIHKHLRPIEQRRPAIVLIILLILLLYTTITATIDYLASSIGIFSSANNNGGDNSTFNKLRILYTVHILAVFTCIVWRVYVIYFDLNYAQDNASHAWKNLLLEGINNRNSVVSHRKTIVPTATAGNAGLLSQSQKGSISDGRRQHMEAELIATTTTTTTTTTAIISTDAKGDQNNIVT</sequence>
<evidence type="ECO:0000313" key="3">
    <source>
        <dbReference type="Proteomes" id="UP000023152"/>
    </source>
</evidence>
<feature type="transmembrane region" description="Helical" evidence="1">
    <location>
        <begin position="26"/>
        <end position="43"/>
    </location>
</feature>
<dbReference type="Proteomes" id="UP000023152">
    <property type="component" value="Unassembled WGS sequence"/>
</dbReference>
<organism evidence="2 3">
    <name type="scientific">Reticulomyxa filosa</name>
    <dbReference type="NCBI Taxonomy" id="46433"/>
    <lineage>
        <taxon>Eukaryota</taxon>
        <taxon>Sar</taxon>
        <taxon>Rhizaria</taxon>
        <taxon>Retaria</taxon>
        <taxon>Foraminifera</taxon>
        <taxon>Monothalamids</taxon>
        <taxon>Reticulomyxidae</taxon>
        <taxon>Reticulomyxa</taxon>
    </lineage>
</organism>
<reference evidence="2 3" key="1">
    <citation type="journal article" date="2013" name="Curr. Biol.">
        <title>The Genome of the Foraminiferan Reticulomyxa filosa.</title>
        <authorList>
            <person name="Glockner G."/>
            <person name="Hulsmann N."/>
            <person name="Schleicher M."/>
            <person name="Noegel A.A."/>
            <person name="Eichinger L."/>
            <person name="Gallinger C."/>
            <person name="Pawlowski J."/>
            <person name="Sierra R."/>
            <person name="Euteneuer U."/>
            <person name="Pillet L."/>
            <person name="Moustafa A."/>
            <person name="Platzer M."/>
            <person name="Groth M."/>
            <person name="Szafranski K."/>
            <person name="Schliwa M."/>
        </authorList>
    </citation>
    <scope>NUCLEOTIDE SEQUENCE [LARGE SCALE GENOMIC DNA]</scope>
</reference>
<dbReference type="EMBL" id="ASPP01016130">
    <property type="protein sequence ID" value="ETO17717.1"/>
    <property type="molecule type" value="Genomic_DNA"/>
</dbReference>
<keyword evidence="3" id="KW-1185">Reference proteome</keyword>
<keyword evidence="1" id="KW-0812">Transmembrane</keyword>
<keyword evidence="1" id="KW-0472">Membrane</keyword>